<evidence type="ECO:0000313" key="3">
    <source>
        <dbReference type="Proteomes" id="UP000001876"/>
    </source>
</evidence>
<dbReference type="GeneID" id="9690380"/>
<feature type="compositionally biased region" description="Low complexity" evidence="1">
    <location>
        <begin position="741"/>
        <end position="762"/>
    </location>
</feature>
<reference evidence="2 3" key="1">
    <citation type="journal article" date="2009" name="Science">
        <title>Green evolution and dynamic adaptations revealed by genomes of the marine picoeukaryotes Micromonas.</title>
        <authorList>
            <person name="Worden A.Z."/>
            <person name="Lee J.H."/>
            <person name="Mock T."/>
            <person name="Rouze P."/>
            <person name="Simmons M.P."/>
            <person name="Aerts A.L."/>
            <person name="Allen A.E."/>
            <person name="Cuvelier M.L."/>
            <person name="Derelle E."/>
            <person name="Everett M.V."/>
            <person name="Foulon E."/>
            <person name="Grimwood J."/>
            <person name="Gundlach H."/>
            <person name="Henrissat B."/>
            <person name="Napoli C."/>
            <person name="McDonald S.M."/>
            <person name="Parker M.S."/>
            <person name="Rombauts S."/>
            <person name="Salamov A."/>
            <person name="Von Dassow P."/>
            <person name="Badger J.H."/>
            <person name="Coutinho P.M."/>
            <person name="Demir E."/>
            <person name="Dubchak I."/>
            <person name="Gentemann C."/>
            <person name="Eikrem W."/>
            <person name="Gready J.E."/>
            <person name="John U."/>
            <person name="Lanier W."/>
            <person name="Lindquist E.A."/>
            <person name="Lucas S."/>
            <person name="Mayer K.F."/>
            <person name="Moreau H."/>
            <person name="Not F."/>
            <person name="Otillar R."/>
            <person name="Panaud O."/>
            <person name="Pangilinan J."/>
            <person name="Paulsen I."/>
            <person name="Piegu B."/>
            <person name="Poliakov A."/>
            <person name="Robbens S."/>
            <person name="Schmutz J."/>
            <person name="Toulza E."/>
            <person name="Wyss T."/>
            <person name="Zelensky A."/>
            <person name="Zhou K."/>
            <person name="Armbrust E.V."/>
            <person name="Bhattacharya D."/>
            <person name="Goodenough U.W."/>
            <person name="Van de Peer Y."/>
            <person name="Grigoriev I.V."/>
        </authorList>
    </citation>
    <scope>NUCLEOTIDE SEQUENCE [LARGE SCALE GENOMIC DNA]</scope>
    <source>
        <strain evidence="2 3">CCMP1545</strain>
    </source>
</reference>
<gene>
    <name evidence="2" type="ORF">MICPUCDRAFT_54837</name>
</gene>
<dbReference type="RefSeq" id="XP_003064877.1">
    <property type="nucleotide sequence ID" value="XM_003064831.1"/>
</dbReference>
<evidence type="ECO:0000313" key="2">
    <source>
        <dbReference type="EMBL" id="EEH50857.1"/>
    </source>
</evidence>
<dbReference type="OrthoDB" id="119028at2759"/>
<protein>
    <submittedName>
        <fullName evidence="2">Predicted protein</fullName>
    </submittedName>
</protein>
<name>C1NAC0_MICPC</name>
<proteinExistence type="predicted"/>
<feature type="region of interest" description="Disordered" evidence="1">
    <location>
        <begin position="736"/>
        <end position="762"/>
    </location>
</feature>
<accession>C1NAC0</accession>
<sequence>MVVITPLTGNGSQENEHTIVPAAPISAPVEVDADAAATLAILNASDPTDPLGLVPRDLNVPTDKWTVKKTIHIAISTFEGDMDANVKKLTEAWVDSKVHLQRKLDWNNEHWTSWEYACCHRKKKCPFRAKATRRYLEGIGDTIEIEVKGEHTDHATREKQFGLSETVKGFINARIHMKPMSCHMELVKWYDGAHAGVTVAQVQAYYGNNKKRIAAARFKNTVAGWREWVKKHPWHPHLADDVSAVAYSKFEMPGCFHVLLTTNRMLKSIVEQRRYHHAYKQADATWKITWEGHPLLVMGTVDWGQRFIPSAFMLSRSETDDDYGSMEEAVYNCLVQMYPARTPDGELARAIPILCSDGALAIKNGDMAAAMRTGRSAGYTDWDYDKMLTCWFHVNQGVEKNARAALTGSAEQKKTMYAEFKGDLWLLHMLPYGFRTAFDVLCESLGEKWKKRDQPALWEWFETGWLGPRKRWSRAYAPVGLPSTSNQTERHNRTLKEIMQRLRSGANTFIGQLQEHVGYWSKYMMKPNAIPSGPQVNGDMWEEVEKYMKNVDIPELEAIAHGDLALYPSGATMKFLRQRDAEKGYATVAERKERILADGLALAEKCADMWVKLRDLKYGEGCEVSPADFDSVMSIFHSFRVLTPLERPWESDCPSMYQCWSCPDGVKHGVCKHALVHTVHMNPSVWPSERTKLTALRKRGKGAPQKTKAALQFHLDEFLPSLEDIADVVPTLGKRQSDSLTAPAAPTRRSARTAVPAPIVDM</sequence>
<dbReference type="KEGG" id="mpp:MICPUCDRAFT_54837"/>
<organism evidence="3">
    <name type="scientific">Micromonas pusilla (strain CCMP1545)</name>
    <name type="common">Picoplanktonic green alga</name>
    <dbReference type="NCBI Taxonomy" id="564608"/>
    <lineage>
        <taxon>Eukaryota</taxon>
        <taxon>Viridiplantae</taxon>
        <taxon>Chlorophyta</taxon>
        <taxon>Mamiellophyceae</taxon>
        <taxon>Mamiellales</taxon>
        <taxon>Mamiellaceae</taxon>
        <taxon>Micromonas</taxon>
    </lineage>
</organism>
<dbReference type="Proteomes" id="UP000001876">
    <property type="component" value="Unassembled WGS sequence"/>
</dbReference>
<keyword evidence="3" id="KW-1185">Reference proteome</keyword>
<evidence type="ECO:0000256" key="1">
    <source>
        <dbReference type="SAM" id="MobiDB-lite"/>
    </source>
</evidence>
<dbReference type="EMBL" id="GG663753">
    <property type="protein sequence ID" value="EEH50857.1"/>
    <property type="molecule type" value="Genomic_DNA"/>
</dbReference>
<dbReference type="AlphaFoldDB" id="C1NAC0"/>